<dbReference type="STRING" id="113540.ENSSFOP00015068313"/>
<dbReference type="GO" id="GO:0070042">
    <property type="term" value="F:rRNA (uridine-N3-)-methyltransferase activity"/>
    <property type="evidence" value="ECO:0007669"/>
    <property type="project" value="InterPro"/>
</dbReference>
<name>A0A0N8JXA1_SCLFO</name>
<evidence type="ECO:0000256" key="10">
    <source>
        <dbReference type="ARBA" id="ARBA00023146"/>
    </source>
</evidence>
<accession>A0A0N8JXA1</accession>
<evidence type="ECO:0000256" key="9">
    <source>
        <dbReference type="ARBA" id="ARBA00023128"/>
    </source>
</evidence>
<dbReference type="GO" id="GO:0005759">
    <property type="term" value="C:mitochondrial matrix"/>
    <property type="evidence" value="ECO:0007669"/>
    <property type="project" value="UniProtKB-SubCell"/>
</dbReference>
<dbReference type="SUPFAM" id="SSF54991">
    <property type="entry name" value="Anticodon-binding domain of PheRS"/>
    <property type="match status" value="1"/>
</dbReference>
<evidence type="ECO:0000313" key="16">
    <source>
        <dbReference type="Proteomes" id="UP000034805"/>
    </source>
</evidence>
<dbReference type="Pfam" id="PF10354">
    <property type="entry name" value="BMT5-like"/>
    <property type="match status" value="1"/>
</dbReference>
<dbReference type="InterPro" id="IPR029063">
    <property type="entry name" value="SAM-dependent_MTases_sf"/>
</dbReference>
<dbReference type="InterPro" id="IPR036690">
    <property type="entry name" value="Fdx_antiC-bd_sf"/>
</dbReference>
<evidence type="ECO:0000256" key="5">
    <source>
        <dbReference type="ARBA" id="ARBA00022741"/>
    </source>
</evidence>
<dbReference type="Pfam" id="PF03147">
    <property type="entry name" value="FDX-ACB"/>
    <property type="match status" value="1"/>
</dbReference>
<organism evidence="15 16">
    <name type="scientific">Scleropages formosus</name>
    <name type="common">Asian bonytongue</name>
    <name type="synonym">Osteoglossum formosum</name>
    <dbReference type="NCBI Taxonomy" id="113540"/>
    <lineage>
        <taxon>Eukaryota</taxon>
        <taxon>Metazoa</taxon>
        <taxon>Chordata</taxon>
        <taxon>Craniata</taxon>
        <taxon>Vertebrata</taxon>
        <taxon>Euteleostomi</taxon>
        <taxon>Actinopterygii</taxon>
        <taxon>Neopterygii</taxon>
        <taxon>Teleostei</taxon>
        <taxon>Osteoglossocephala</taxon>
        <taxon>Osteoglossomorpha</taxon>
        <taxon>Osteoglossiformes</taxon>
        <taxon>Osteoglossidae</taxon>
        <taxon>Scleropages</taxon>
    </lineage>
</organism>
<evidence type="ECO:0000256" key="2">
    <source>
        <dbReference type="ARBA" id="ARBA00008226"/>
    </source>
</evidence>
<dbReference type="PANTHER" id="PTHR11538">
    <property type="entry name" value="PHENYLALANYL-TRNA SYNTHETASE"/>
    <property type="match status" value="1"/>
</dbReference>
<dbReference type="FunFam" id="3.40.50.150:FF:000361">
    <property type="entry name" value="Ferredoxin-fold anticodon-binding domain-containing protein 1 homolog"/>
    <property type="match status" value="1"/>
</dbReference>
<dbReference type="GO" id="GO:0005524">
    <property type="term" value="F:ATP binding"/>
    <property type="evidence" value="ECO:0007669"/>
    <property type="project" value="UniProtKB-KW"/>
</dbReference>
<dbReference type="SUPFAM" id="SSF53335">
    <property type="entry name" value="S-adenosyl-L-methionine-dependent methyltransferases"/>
    <property type="match status" value="1"/>
</dbReference>
<dbReference type="GO" id="GO:0004826">
    <property type="term" value="F:phenylalanine-tRNA ligase activity"/>
    <property type="evidence" value="ECO:0007669"/>
    <property type="project" value="UniProtKB-EC"/>
</dbReference>
<dbReference type="PROSITE" id="PS51447">
    <property type="entry name" value="FDX_ACB"/>
    <property type="match status" value="1"/>
</dbReference>
<reference evidence="15 16" key="1">
    <citation type="submission" date="2015-08" db="EMBL/GenBank/DDBJ databases">
        <title>The genome of the Asian arowana (Scleropages formosus).</title>
        <authorList>
            <person name="Tan M.H."/>
            <person name="Gan H.M."/>
            <person name="Croft L.J."/>
            <person name="Austin C.M."/>
        </authorList>
    </citation>
    <scope>NUCLEOTIDE SEQUENCE [LARGE SCALE GENOMIC DNA]</scope>
    <source>
        <strain evidence="15">Aro1</strain>
    </source>
</reference>
<evidence type="ECO:0000256" key="4">
    <source>
        <dbReference type="ARBA" id="ARBA00022598"/>
    </source>
</evidence>
<dbReference type="SMART" id="SM00896">
    <property type="entry name" value="FDX-ACB"/>
    <property type="match status" value="1"/>
</dbReference>
<evidence type="ECO:0000256" key="6">
    <source>
        <dbReference type="ARBA" id="ARBA00022840"/>
    </source>
</evidence>
<keyword evidence="4" id="KW-0436">Ligase</keyword>
<comment type="catalytic activity">
    <reaction evidence="12">
        <text>tRNA(Phe) + L-phenylalanine + ATP = L-phenylalanyl-tRNA(Phe) + AMP + diphosphate + H(+)</text>
        <dbReference type="Rhea" id="RHEA:19413"/>
        <dbReference type="Rhea" id="RHEA-COMP:9668"/>
        <dbReference type="Rhea" id="RHEA-COMP:9699"/>
        <dbReference type="ChEBI" id="CHEBI:15378"/>
        <dbReference type="ChEBI" id="CHEBI:30616"/>
        <dbReference type="ChEBI" id="CHEBI:33019"/>
        <dbReference type="ChEBI" id="CHEBI:58095"/>
        <dbReference type="ChEBI" id="CHEBI:78442"/>
        <dbReference type="ChEBI" id="CHEBI:78531"/>
        <dbReference type="ChEBI" id="CHEBI:456215"/>
        <dbReference type="EC" id="6.1.1.20"/>
    </reaction>
</comment>
<evidence type="ECO:0000256" key="13">
    <source>
        <dbReference type="SAM" id="MobiDB-lite"/>
    </source>
</evidence>
<evidence type="ECO:0000256" key="12">
    <source>
        <dbReference type="ARBA" id="ARBA00049255"/>
    </source>
</evidence>
<dbReference type="InterPro" id="IPR005121">
    <property type="entry name" value="Fdx_antiC-bd"/>
</dbReference>
<dbReference type="GO" id="GO:0070475">
    <property type="term" value="P:rRNA base methylation"/>
    <property type="evidence" value="ECO:0007669"/>
    <property type="project" value="InterPro"/>
</dbReference>
<protein>
    <recommendedName>
        <fullName evidence="3">phenylalanine--tRNA ligase</fullName>
        <ecNumber evidence="3">6.1.1.20</ecNumber>
    </recommendedName>
    <alternativeName>
        <fullName evidence="11">Phenylalanyl-tRNA synthetase</fullName>
    </alternativeName>
</protein>
<comment type="caution">
    <text evidence="15">The sequence shown here is derived from an EMBL/GenBank/DDBJ whole genome shotgun (WGS) entry which is preliminary data.</text>
</comment>
<dbReference type="EMBL" id="JARO02008106">
    <property type="protein sequence ID" value="KPP63161.1"/>
    <property type="molecule type" value="Genomic_DNA"/>
</dbReference>
<comment type="subcellular location">
    <subcellularLocation>
        <location evidence="1">Mitochondrion matrix</location>
    </subcellularLocation>
</comment>
<evidence type="ECO:0000256" key="1">
    <source>
        <dbReference type="ARBA" id="ARBA00004305"/>
    </source>
</evidence>
<evidence type="ECO:0000256" key="11">
    <source>
        <dbReference type="ARBA" id="ARBA00031194"/>
    </source>
</evidence>
<evidence type="ECO:0000259" key="14">
    <source>
        <dbReference type="PROSITE" id="PS51447"/>
    </source>
</evidence>
<evidence type="ECO:0000256" key="3">
    <source>
        <dbReference type="ARBA" id="ARBA00012814"/>
    </source>
</evidence>
<feature type="compositionally biased region" description="Acidic residues" evidence="13">
    <location>
        <begin position="306"/>
        <end position="316"/>
    </location>
</feature>
<sequence>MTTLREVLLVGEGNFSFSAALCQASLGGAKVTATCFLTQEAALRQDGAADNIRRLQDCGAEVHFEVDGTSLQECAALKGRLFDCIVFNFPHCGRKSGVKKNRNLLAKFFLSCVQVLKDGGEIHVALCNGQGGTPVDTPMREWHNSWQAVAMAAEAGLILSEICPFDHEKYQGYRCTGYRSQDKGFHMDGALNHVFTRSLPCVAPQSMSMEITVGREAVRYEFPQELCEFANRNFLGPQSHHPVQRVKEQLLKELQSIWPVHVVDMDFPELFRRSADRLHACGPGISSSDIYWIRPTETCVLGQEEKETEEDGEPDGNQDSPMGGFGLRPSLLMHVQEIIQRRAFQPEVLHALSGLVFQRVPVSRSVSPAFHQLLLMGAFPAESQPIHQIKSCLQSLLSPHGIAFEENQGGGIQELWVNTKSPFKVGRLEAFPATRDGPQSQQLCVATFNLDLLSVQIFDVADWRLLWSADPRFLAHFLLRSPGPFRAFSLYPPVYTHDISFWVEPEGFDELAFHSLVRRVSAGTVKEVVMVDRFRHPHMGHASLCYRLTYQSPDRALSHSQALGMQLQLRSLLPTELGVTLR</sequence>
<evidence type="ECO:0000256" key="7">
    <source>
        <dbReference type="ARBA" id="ARBA00022917"/>
    </source>
</evidence>
<keyword evidence="8" id="KW-0809">Transit peptide</keyword>
<dbReference type="InterPro" id="IPR019446">
    <property type="entry name" value="BMT5-like"/>
</dbReference>
<dbReference type="Gene3D" id="3.30.70.380">
    <property type="entry name" value="Ferrodoxin-fold anticodon-binding domain"/>
    <property type="match status" value="1"/>
</dbReference>
<dbReference type="Gene3D" id="3.40.50.150">
    <property type="entry name" value="Vaccinia Virus protein VP39"/>
    <property type="match status" value="1"/>
</dbReference>
<proteinExistence type="inferred from homology"/>
<evidence type="ECO:0000256" key="8">
    <source>
        <dbReference type="ARBA" id="ARBA00022946"/>
    </source>
</evidence>
<keyword evidence="6" id="KW-0067">ATP-binding</keyword>
<comment type="similarity">
    <text evidence="2">Belongs to the class-II aminoacyl-tRNA synthetase family.</text>
</comment>
<dbReference type="AlphaFoldDB" id="A0A0N8JXA1"/>
<dbReference type="EC" id="6.1.1.20" evidence="3"/>
<keyword evidence="5" id="KW-0547">Nucleotide-binding</keyword>
<dbReference type="GO" id="GO:0006412">
    <property type="term" value="P:translation"/>
    <property type="evidence" value="ECO:0007669"/>
    <property type="project" value="UniProtKB-KW"/>
</dbReference>
<feature type="region of interest" description="Disordered" evidence="13">
    <location>
        <begin position="303"/>
        <end position="324"/>
    </location>
</feature>
<evidence type="ECO:0000313" key="15">
    <source>
        <dbReference type="EMBL" id="KPP63161.1"/>
    </source>
</evidence>
<gene>
    <name evidence="15" type="ORF">Z043_118594</name>
</gene>
<keyword evidence="9" id="KW-0496">Mitochondrion</keyword>
<dbReference type="FunFam" id="3.30.70.380:FF:000002">
    <property type="entry name" value="phenylalanine--tRNA ligase, mitochondrial"/>
    <property type="match status" value="1"/>
</dbReference>
<dbReference type="PANTHER" id="PTHR11538:SF26">
    <property type="entry name" value="FERREDOXIN-FOLD ANTICODON-BINDING DOMAIN-CONTAINING PROTEIN 1"/>
    <property type="match status" value="1"/>
</dbReference>
<dbReference type="Proteomes" id="UP000034805">
    <property type="component" value="Unassembled WGS sequence"/>
</dbReference>
<keyword evidence="7" id="KW-0648">Protein biosynthesis</keyword>
<keyword evidence="10" id="KW-0030">Aminoacyl-tRNA synthetase</keyword>
<feature type="domain" description="FDX-ACB" evidence="14">
    <location>
        <begin position="490"/>
        <end position="582"/>
    </location>
</feature>